<dbReference type="AlphaFoldDB" id="A0A0E9Q9Q0"/>
<sequence>MERVTCADVAKLHVSNQPNALQRTLPPGLMAGSCDDSLSQSQFDSRLWGTSLRPVLGTPQHHSTETPSGDTILGTPKTD</sequence>
<evidence type="ECO:0000256" key="1">
    <source>
        <dbReference type="SAM" id="MobiDB-lite"/>
    </source>
</evidence>
<evidence type="ECO:0000313" key="2">
    <source>
        <dbReference type="EMBL" id="JAH13232.1"/>
    </source>
</evidence>
<organism evidence="2">
    <name type="scientific">Anguilla anguilla</name>
    <name type="common">European freshwater eel</name>
    <name type="synonym">Muraena anguilla</name>
    <dbReference type="NCBI Taxonomy" id="7936"/>
    <lineage>
        <taxon>Eukaryota</taxon>
        <taxon>Metazoa</taxon>
        <taxon>Chordata</taxon>
        <taxon>Craniata</taxon>
        <taxon>Vertebrata</taxon>
        <taxon>Euteleostomi</taxon>
        <taxon>Actinopterygii</taxon>
        <taxon>Neopterygii</taxon>
        <taxon>Teleostei</taxon>
        <taxon>Anguilliformes</taxon>
        <taxon>Anguillidae</taxon>
        <taxon>Anguilla</taxon>
    </lineage>
</organism>
<accession>A0A0E9Q9Q0</accession>
<dbReference type="EMBL" id="GBXM01095345">
    <property type="protein sequence ID" value="JAH13232.1"/>
    <property type="molecule type" value="Transcribed_RNA"/>
</dbReference>
<protein>
    <submittedName>
        <fullName evidence="2">Uncharacterized protein</fullName>
    </submittedName>
</protein>
<dbReference type="PROSITE" id="PS51257">
    <property type="entry name" value="PROKAR_LIPOPROTEIN"/>
    <property type="match status" value="1"/>
</dbReference>
<name>A0A0E9Q9Q0_ANGAN</name>
<reference evidence="2" key="2">
    <citation type="journal article" date="2015" name="Fish Shellfish Immunol.">
        <title>Early steps in the European eel (Anguilla anguilla)-Vibrio vulnificus interaction in the gills: Role of the RtxA13 toxin.</title>
        <authorList>
            <person name="Callol A."/>
            <person name="Pajuelo D."/>
            <person name="Ebbesson L."/>
            <person name="Teles M."/>
            <person name="MacKenzie S."/>
            <person name="Amaro C."/>
        </authorList>
    </citation>
    <scope>NUCLEOTIDE SEQUENCE</scope>
</reference>
<reference evidence="2" key="1">
    <citation type="submission" date="2014-11" db="EMBL/GenBank/DDBJ databases">
        <authorList>
            <person name="Amaro Gonzalez C."/>
        </authorList>
    </citation>
    <scope>NUCLEOTIDE SEQUENCE</scope>
</reference>
<proteinExistence type="predicted"/>
<feature type="region of interest" description="Disordered" evidence="1">
    <location>
        <begin position="52"/>
        <end position="79"/>
    </location>
</feature>